<dbReference type="InterPro" id="IPR000182">
    <property type="entry name" value="GNAT_dom"/>
</dbReference>
<organism evidence="3 4">
    <name type="scientific">Adhaeribacter soli</name>
    <dbReference type="NCBI Taxonomy" id="2607655"/>
    <lineage>
        <taxon>Bacteria</taxon>
        <taxon>Pseudomonadati</taxon>
        <taxon>Bacteroidota</taxon>
        <taxon>Cytophagia</taxon>
        <taxon>Cytophagales</taxon>
        <taxon>Hymenobacteraceae</taxon>
        <taxon>Adhaeribacter</taxon>
    </lineage>
</organism>
<sequence>MIRPYIPEDKPALLAILKQNTPRYFHPSEANDYEAYLEKHREDYFVAEENGKVVGAGGINYFPAEKLARLSWDIIDPDYQGKGIGKELTRFRINVIKSNSAINQIVVRTTQLTYRFYEKMGFRLERTEKDFWAEGFDLYQMHLNLPDSTIA</sequence>
<keyword evidence="4" id="KW-1185">Reference proteome</keyword>
<dbReference type="PANTHER" id="PTHR13947:SF37">
    <property type="entry name" value="LD18367P"/>
    <property type="match status" value="1"/>
</dbReference>
<dbReference type="Pfam" id="PF00583">
    <property type="entry name" value="Acetyltransf_1"/>
    <property type="match status" value="1"/>
</dbReference>
<reference evidence="3 4" key="1">
    <citation type="submission" date="2019-09" db="EMBL/GenBank/DDBJ databases">
        <title>Genome sequence of Adhaeribacter sp. M2.</title>
        <authorList>
            <person name="Srinivasan S."/>
        </authorList>
    </citation>
    <scope>NUCLEOTIDE SEQUENCE [LARGE SCALE GENOMIC DNA]</scope>
    <source>
        <strain evidence="3 4">M2</strain>
    </source>
</reference>
<dbReference type="InterPro" id="IPR016181">
    <property type="entry name" value="Acyl_CoA_acyltransferase"/>
</dbReference>
<name>A0A5N1IX10_9BACT</name>
<dbReference type="SUPFAM" id="SSF55729">
    <property type="entry name" value="Acyl-CoA N-acyltransferases (Nat)"/>
    <property type="match status" value="1"/>
</dbReference>
<dbReference type="GO" id="GO:0008080">
    <property type="term" value="F:N-acetyltransferase activity"/>
    <property type="evidence" value="ECO:0007669"/>
    <property type="project" value="InterPro"/>
</dbReference>
<dbReference type="AlphaFoldDB" id="A0A5N1IX10"/>
<dbReference type="EMBL" id="VTWT01000004">
    <property type="protein sequence ID" value="KAA9338824.1"/>
    <property type="molecule type" value="Genomic_DNA"/>
</dbReference>
<dbReference type="CDD" id="cd04301">
    <property type="entry name" value="NAT_SF"/>
    <property type="match status" value="1"/>
</dbReference>
<evidence type="ECO:0000256" key="1">
    <source>
        <dbReference type="ARBA" id="ARBA00022679"/>
    </source>
</evidence>
<comment type="caution">
    <text evidence="3">The sequence shown here is derived from an EMBL/GenBank/DDBJ whole genome shotgun (WGS) entry which is preliminary data.</text>
</comment>
<feature type="domain" description="N-acetyltransferase" evidence="2">
    <location>
        <begin position="1"/>
        <end position="146"/>
    </location>
</feature>
<dbReference type="Gene3D" id="3.40.630.30">
    <property type="match status" value="1"/>
</dbReference>
<dbReference type="PROSITE" id="PS51186">
    <property type="entry name" value="GNAT"/>
    <property type="match status" value="1"/>
</dbReference>
<dbReference type="Proteomes" id="UP000326570">
    <property type="component" value="Unassembled WGS sequence"/>
</dbReference>
<evidence type="ECO:0000313" key="4">
    <source>
        <dbReference type="Proteomes" id="UP000326570"/>
    </source>
</evidence>
<keyword evidence="1 3" id="KW-0808">Transferase</keyword>
<proteinExistence type="predicted"/>
<dbReference type="RefSeq" id="WP_150903457.1">
    <property type="nucleotide sequence ID" value="NZ_VTWT01000004.1"/>
</dbReference>
<protein>
    <submittedName>
        <fullName evidence="3">GNAT family N-acetyltransferase</fullName>
    </submittedName>
</protein>
<evidence type="ECO:0000313" key="3">
    <source>
        <dbReference type="EMBL" id="KAA9338824.1"/>
    </source>
</evidence>
<accession>A0A5N1IX10</accession>
<dbReference type="PANTHER" id="PTHR13947">
    <property type="entry name" value="GNAT FAMILY N-ACETYLTRANSFERASE"/>
    <property type="match status" value="1"/>
</dbReference>
<gene>
    <name evidence="3" type="ORF">F0P94_08505</name>
</gene>
<dbReference type="InterPro" id="IPR050769">
    <property type="entry name" value="NAT_camello-type"/>
</dbReference>
<evidence type="ECO:0000259" key="2">
    <source>
        <dbReference type="PROSITE" id="PS51186"/>
    </source>
</evidence>